<feature type="domain" description="USP" evidence="10">
    <location>
        <begin position="410"/>
        <end position="767"/>
    </location>
</feature>
<evidence type="ECO:0000256" key="5">
    <source>
        <dbReference type="ARBA" id="ARBA00022801"/>
    </source>
</evidence>
<dbReference type="PROSITE" id="PS00972">
    <property type="entry name" value="USP_1"/>
    <property type="match status" value="1"/>
</dbReference>
<evidence type="ECO:0000313" key="12">
    <source>
        <dbReference type="Proteomes" id="UP000095023"/>
    </source>
</evidence>
<gene>
    <name evidence="11" type="ORF">CANCADRAFT_32326</name>
</gene>
<evidence type="ECO:0000256" key="4">
    <source>
        <dbReference type="ARBA" id="ARBA00022786"/>
    </source>
</evidence>
<evidence type="ECO:0000256" key="1">
    <source>
        <dbReference type="ARBA" id="ARBA00000707"/>
    </source>
</evidence>
<feature type="compositionally biased region" description="Low complexity" evidence="8">
    <location>
        <begin position="324"/>
        <end position="335"/>
    </location>
</feature>
<dbReference type="PROSITE" id="PS50206">
    <property type="entry name" value="RHODANESE_3"/>
    <property type="match status" value="1"/>
</dbReference>
<evidence type="ECO:0000259" key="9">
    <source>
        <dbReference type="PROSITE" id="PS50206"/>
    </source>
</evidence>
<name>A0A1E4TAT8_9ASCO</name>
<dbReference type="PANTHER" id="PTHR21646">
    <property type="entry name" value="UBIQUITIN CARBOXYL-TERMINAL HYDROLASE"/>
    <property type="match status" value="1"/>
</dbReference>
<evidence type="ECO:0000256" key="8">
    <source>
        <dbReference type="SAM" id="MobiDB-lite"/>
    </source>
</evidence>
<keyword evidence="5 7" id="KW-0378">Hydrolase</keyword>
<dbReference type="PANTHER" id="PTHR21646:SF95">
    <property type="entry name" value="UBIQUITIN CARBOXYL-TERMINAL HYDROLASE 4-RELATED"/>
    <property type="match status" value="1"/>
</dbReference>
<dbReference type="SMART" id="SM00450">
    <property type="entry name" value="RHOD"/>
    <property type="match status" value="1"/>
</dbReference>
<dbReference type="OrthoDB" id="292964at2759"/>
<dbReference type="EC" id="3.4.19.12" evidence="7"/>
<dbReference type="Gene3D" id="3.90.70.10">
    <property type="entry name" value="Cysteine proteinases"/>
    <property type="match status" value="1"/>
</dbReference>
<dbReference type="CDD" id="cd02674">
    <property type="entry name" value="Peptidase_C19R"/>
    <property type="match status" value="1"/>
</dbReference>
<dbReference type="Pfam" id="PF00581">
    <property type="entry name" value="Rhodanese"/>
    <property type="match status" value="1"/>
</dbReference>
<dbReference type="PROSITE" id="PS50235">
    <property type="entry name" value="USP_3"/>
    <property type="match status" value="1"/>
</dbReference>
<accession>A0A1E4TAT8</accession>
<dbReference type="InterPro" id="IPR001394">
    <property type="entry name" value="Peptidase_C19_UCH"/>
</dbReference>
<evidence type="ECO:0000256" key="3">
    <source>
        <dbReference type="ARBA" id="ARBA00022670"/>
    </source>
</evidence>
<keyword evidence="3 7" id="KW-0645">Protease</keyword>
<dbReference type="InterPro" id="IPR050185">
    <property type="entry name" value="Ub_carboxyl-term_hydrolase"/>
</dbReference>
<dbReference type="EMBL" id="KV453843">
    <property type="protein sequence ID" value="ODV88872.1"/>
    <property type="molecule type" value="Genomic_DNA"/>
</dbReference>
<feature type="region of interest" description="Disordered" evidence="8">
    <location>
        <begin position="34"/>
        <end position="91"/>
    </location>
</feature>
<dbReference type="InterPro" id="IPR028889">
    <property type="entry name" value="USP"/>
</dbReference>
<feature type="region of interest" description="Disordered" evidence="8">
    <location>
        <begin position="246"/>
        <end position="274"/>
    </location>
</feature>
<dbReference type="InterPro" id="IPR036873">
    <property type="entry name" value="Rhodanese-like_dom_sf"/>
</dbReference>
<dbReference type="Proteomes" id="UP000095023">
    <property type="component" value="Unassembled WGS sequence"/>
</dbReference>
<comment type="similarity">
    <text evidence="2 7">Belongs to the peptidase C19 family.</text>
</comment>
<dbReference type="PROSITE" id="PS00973">
    <property type="entry name" value="USP_2"/>
    <property type="match status" value="1"/>
</dbReference>
<dbReference type="SUPFAM" id="SSF52821">
    <property type="entry name" value="Rhodanese/Cell cycle control phosphatase"/>
    <property type="match status" value="1"/>
</dbReference>
<keyword evidence="12" id="KW-1185">Reference proteome</keyword>
<evidence type="ECO:0000256" key="2">
    <source>
        <dbReference type="ARBA" id="ARBA00009085"/>
    </source>
</evidence>
<dbReference type="GO" id="GO:0016579">
    <property type="term" value="P:protein deubiquitination"/>
    <property type="evidence" value="ECO:0007669"/>
    <property type="project" value="InterPro"/>
</dbReference>
<protein>
    <recommendedName>
        <fullName evidence="7">Ubiquitin carboxyl-terminal hydrolase</fullName>
        <ecNumber evidence="7">3.4.19.12</ecNumber>
    </recommendedName>
</protein>
<dbReference type="AlphaFoldDB" id="A0A1E4TAT8"/>
<sequence>MDPDLLQLYHATRTKIHMDYEIERIKTKINLHCQTPYSNNNSAERQQPQKTQPSKPPQPQQRPPIPSGYPPIPTDPPPVPSTQSSTAKSASDPLMERYNELKSSKVIFPAASFVNAETLKSYLLRCPADILLLDIRPRQEFEYRHIKAPNVVCIEPFIVASDATDSQLEDSLLLSPEHEQSLFSTRNTFELVVLYDENSSSYSQSEPVENIRRAIFQNCFSKYLKRMPCLLVGGIQAWIEYAPTELESTSPSPSSQLKRSEPMRNLAHSSTQLSVNTATIASGSARIPTISLDAPSSSAPNSRPSSPSRFTRIGEWVSSRRSRSPSPSGFGSSSGNISAPEKHKISHHVRHLFARDVNDYFKQIPLTPPPSNSRDTPKRTSSLRIRHRNNDEKSLRPVSSQVTSRPLALVGLQNLGNTCYLNSMVQCLVGCTPLADAFLKDSYREYINPNNKMGTKGAVARAFADLTRELYVTRSSYINPKYFKSTIGLFGSDFSGYEQQDAQEFLMFILDGLHEDLNINGDKPRISELTEEQEKILERMSVRYASFLQWQRYLRSAQSIIVDIFQGQYQSRLECLSCHDTSTTYNAFECLSVPVPARSSRLREVSLESCFDQFVAKEILDQDDGWNCPRCKTKRTASKKLTISRLPNVLIVHLKRFQTSYSGSMSQKIDTMVKYPVDNLDLTHYWPDYEEEDMKWADEAKKGDQVSPFVYSLFAVVNHYGTLKGGHYTALVQRPGHGWFSFDDTRVNAINTGIVNQNAYVLFYVRQRHKLNAGSL</sequence>
<dbReference type="GO" id="GO:0004843">
    <property type="term" value="F:cysteine-type deubiquitinase activity"/>
    <property type="evidence" value="ECO:0007669"/>
    <property type="project" value="UniProtKB-UniRule"/>
</dbReference>
<dbReference type="InterPro" id="IPR038765">
    <property type="entry name" value="Papain-like_cys_pep_sf"/>
</dbReference>
<feature type="compositionally biased region" description="Pro residues" evidence="8">
    <location>
        <begin position="54"/>
        <end position="80"/>
    </location>
</feature>
<feature type="region of interest" description="Disordered" evidence="8">
    <location>
        <begin position="363"/>
        <end position="399"/>
    </location>
</feature>
<feature type="compositionally biased region" description="Low complexity" evidence="8">
    <location>
        <begin position="246"/>
        <end position="255"/>
    </location>
</feature>
<organism evidence="11 12">
    <name type="scientific">Tortispora caseinolytica NRRL Y-17796</name>
    <dbReference type="NCBI Taxonomy" id="767744"/>
    <lineage>
        <taxon>Eukaryota</taxon>
        <taxon>Fungi</taxon>
        <taxon>Dikarya</taxon>
        <taxon>Ascomycota</taxon>
        <taxon>Saccharomycotina</taxon>
        <taxon>Trigonopsidomycetes</taxon>
        <taxon>Trigonopsidales</taxon>
        <taxon>Trigonopsidaceae</taxon>
        <taxon>Tortispora</taxon>
    </lineage>
</organism>
<feature type="domain" description="Rhodanese" evidence="9">
    <location>
        <begin position="126"/>
        <end position="247"/>
    </location>
</feature>
<dbReference type="InterPro" id="IPR001763">
    <property type="entry name" value="Rhodanese-like_dom"/>
</dbReference>
<evidence type="ECO:0000259" key="10">
    <source>
        <dbReference type="PROSITE" id="PS50235"/>
    </source>
</evidence>
<evidence type="ECO:0000256" key="6">
    <source>
        <dbReference type="ARBA" id="ARBA00022807"/>
    </source>
</evidence>
<dbReference type="Gene3D" id="3.40.250.10">
    <property type="entry name" value="Rhodanese-like domain"/>
    <property type="match status" value="1"/>
</dbReference>
<keyword evidence="4 7" id="KW-0833">Ubl conjugation pathway</keyword>
<feature type="region of interest" description="Disordered" evidence="8">
    <location>
        <begin position="291"/>
        <end position="345"/>
    </location>
</feature>
<feature type="compositionally biased region" description="Polar residues" evidence="8">
    <location>
        <begin position="34"/>
        <end position="44"/>
    </location>
</feature>
<dbReference type="GO" id="GO:0006508">
    <property type="term" value="P:proteolysis"/>
    <property type="evidence" value="ECO:0007669"/>
    <property type="project" value="UniProtKB-KW"/>
</dbReference>
<proteinExistence type="inferred from homology"/>
<dbReference type="InterPro" id="IPR018200">
    <property type="entry name" value="USP_CS"/>
</dbReference>
<evidence type="ECO:0000256" key="7">
    <source>
        <dbReference type="RuleBase" id="RU366025"/>
    </source>
</evidence>
<dbReference type="Pfam" id="PF00443">
    <property type="entry name" value="UCH"/>
    <property type="match status" value="1"/>
</dbReference>
<dbReference type="SUPFAM" id="SSF54001">
    <property type="entry name" value="Cysteine proteinases"/>
    <property type="match status" value="1"/>
</dbReference>
<reference evidence="12" key="1">
    <citation type="submission" date="2016-02" db="EMBL/GenBank/DDBJ databases">
        <title>Comparative genomics of biotechnologically important yeasts.</title>
        <authorList>
            <consortium name="DOE Joint Genome Institute"/>
            <person name="Riley R."/>
            <person name="Haridas S."/>
            <person name="Wolfe K.H."/>
            <person name="Lopes M.R."/>
            <person name="Hittinger C.T."/>
            <person name="Goker M."/>
            <person name="Salamov A."/>
            <person name="Wisecaver J."/>
            <person name="Long T.M."/>
            <person name="Aerts A.L."/>
            <person name="Barry K."/>
            <person name="Choi C."/>
            <person name="Clum A."/>
            <person name="Coughlan A.Y."/>
            <person name="Deshpande S."/>
            <person name="Douglass A.P."/>
            <person name="Hanson S.J."/>
            <person name="Klenk H.-P."/>
            <person name="Labutti K."/>
            <person name="Lapidus A."/>
            <person name="Lindquist E."/>
            <person name="Lipzen A."/>
            <person name="Meier-Kolthoff J.P."/>
            <person name="Ohm R.A."/>
            <person name="Otillar R.P."/>
            <person name="Pangilinan J."/>
            <person name="Peng Y."/>
            <person name="Rokas A."/>
            <person name="Rosa C.A."/>
            <person name="Scheuner C."/>
            <person name="Sibirny A.A."/>
            <person name="Slot J.C."/>
            <person name="Stielow J.B."/>
            <person name="Sun H."/>
            <person name="Kurtzman C.P."/>
            <person name="Blackwell M."/>
            <person name="Jeffries T.W."/>
            <person name="Grigoriev I.V."/>
        </authorList>
    </citation>
    <scope>NUCLEOTIDE SEQUENCE [LARGE SCALE GENOMIC DNA]</scope>
    <source>
        <strain evidence="12">NRRL Y-17796</strain>
    </source>
</reference>
<feature type="compositionally biased region" description="Low complexity" evidence="8">
    <location>
        <begin position="294"/>
        <end position="309"/>
    </location>
</feature>
<keyword evidence="6 7" id="KW-0788">Thiol protease</keyword>
<comment type="catalytic activity">
    <reaction evidence="1 7">
        <text>Thiol-dependent hydrolysis of ester, thioester, amide, peptide and isopeptide bonds formed by the C-terminal Gly of ubiquitin (a 76-residue protein attached to proteins as an intracellular targeting signal).</text>
        <dbReference type="EC" id="3.4.19.12"/>
    </reaction>
</comment>
<evidence type="ECO:0000313" key="11">
    <source>
        <dbReference type="EMBL" id="ODV88872.1"/>
    </source>
</evidence>